<accession>A0A5C5WVN2</accession>
<gene>
    <name evidence="1" type="ORF">Pla22_26680</name>
</gene>
<comment type="caution">
    <text evidence="1">The sequence shown here is derived from an EMBL/GenBank/DDBJ whole genome shotgun (WGS) entry which is preliminary data.</text>
</comment>
<reference evidence="1 2" key="1">
    <citation type="submission" date="2019-02" db="EMBL/GenBank/DDBJ databases">
        <title>Deep-cultivation of Planctomycetes and their phenomic and genomic characterization uncovers novel biology.</title>
        <authorList>
            <person name="Wiegand S."/>
            <person name="Jogler M."/>
            <person name="Boedeker C."/>
            <person name="Pinto D."/>
            <person name="Vollmers J."/>
            <person name="Rivas-Marin E."/>
            <person name="Kohn T."/>
            <person name="Peeters S.H."/>
            <person name="Heuer A."/>
            <person name="Rast P."/>
            <person name="Oberbeckmann S."/>
            <person name="Bunk B."/>
            <person name="Jeske O."/>
            <person name="Meyerdierks A."/>
            <person name="Storesund J.E."/>
            <person name="Kallscheuer N."/>
            <person name="Luecker S."/>
            <person name="Lage O.M."/>
            <person name="Pohl T."/>
            <person name="Merkel B.J."/>
            <person name="Hornburger P."/>
            <person name="Mueller R.-W."/>
            <person name="Bruemmer F."/>
            <person name="Labrenz M."/>
            <person name="Spormann A.M."/>
            <person name="Op Den Camp H."/>
            <person name="Overmann J."/>
            <person name="Amann R."/>
            <person name="Jetten M.S.M."/>
            <person name="Mascher T."/>
            <person name="Medema M.H."/>
            <person name="Devos D.P."/>
            <person name="Kaster A.-K."/>
            <person name="Ovreas L."/>
            <person name="Rohde M."/>
            <person name="Galperin M.Y."/>
            <person name="Jogler C."/>
        </authorList>
    </citation>
    <scope>NUCLEOTIDE SEQUENCE [LARGE SCALE GENOMIC DNA]</scope>
    <source>
        <strain evidence="1 2">Pla22</strain>
    </source>
</reference>
<organism evidence="1 2">
    <name type="scientific">Rubripirellula amarantea</name>
    <dbReference type="NCBI Taxonomy" id="2527999"/>
    <lineage>
        <taxon>Bacteria</taxon>
        <taxon>Pseudomonadati</taxon>
        <taxon>Planctomycetota</taxon>
        <taxon>Planctomycetia</taxon>
        <taxon>Pirellulales</taxon>
        <taxon>Pirellulaceae</taxon>
        <taxon>Rubripirellula</taxon>
    </lineage>
</organism>
<dbReference type="Proteomes" id="UP000316598">
    <property type="component" value="Unassembled WGS sequence"/>
</dbReference>
<name>A0A5C5WVN2_9BACT</name>
<proteinExistence type="predicted"/>
<keyword evidence="2" id="KW-1185">Reference proteome</keyword>
<dbReference type="EMBL" id="SJPI01000001">
    <property type="protein sequence ID" value="TWT55014.1"/>
    <property type="molecule type" value="Genomic_DNA"/>
</dbReference>
<protein>
    <submittedName>
        <fullName evidence="1">Uncharacterized protein</fullName>
    </submittedName>
</protein>
<evidence type="ECO:0000313" key="2">
    <source>
        <dbReference type="Proteomes" id="UP000316598"/>
    </source>
</evidence>
<dbReference type="AlphaFoldDB" id="A0A5C5WVN2"/>
<evidence type="ECO:0000313" key="1">
    <source>
        <dbReference type="EMBL" id="TWT55014.1"/>
    </source>
</evidence>
<sequence length="40" mass="4476">MLIARIAPFMQDTQFADNPDFHTDVRTKKALPACADKALN</sequence>